<comment type="caution">
    <text evidence="1">The sequence shown here is derived from an EMBL/GenBank/DDBJ whole genome shotgun (WGS) entry which is preliminary data.</text>
</comment>
<reference evidence="1 2" key="1">
    <citation type="submission" date="2021-02" db="EMBL/GenBank/DDBJ databases">
        <title>Leptospira ainlahdjerensis sp. nov., Leptospira ainazelensis sp. nov., Leptospira abararensis sp. nov. and Leptospira chreensis sp. nov., four new species isolated from water sources in Algeria.</title>
        <authorList>
            <person name="Amara Korba A."/>
            <person name="Kainiu M."/>
            <person name="Vincent A.T."/>
            <person name="Mariet J.-F."/>
            <person name="Veyrier F.J."/>
            <person name="Goarant C."/>
            <person name="Picardeau M."/>
        </authorList>
    </citation>
    <scope>NUCLEOTIDE SEQUENCE [LARGE SCALE GENOMIC DNA]</scope>
    <source>
        <strain evidence="1 2">201903070</strain>
    </source>
</reference>
<protein>
    <submittedName>
        <fullName evidence="1">Uncharacterized protein</fullName>
    </submittedName>
</protein>
<accession>A0ABS2UCT3</accession>
<dbReference type="EMBL" id="JAFFPU010000045">
    <property type="protein sequence ID" value="MBM9578186.1"/>
    <property type="molecule type" value="Genomic_DNA"/>
</dbReference>
<sequence>MILCIPEGISVLLEPSRFLEKEGLETRRDGFLANTFRILTLWIWRIEIPFSTGISSYAPTETF</sequence>
<organism evidence="1 2">
    <name type="scientific">Leptospira ainlahdjerensis</name>
    <dbReference type="NCBI Taxonomy" id="2810033"/>
    <lineage>
        <taxon>Bacteria</taxon>
        <taxon>Pseudomonadati</taxon>
        <taxon>Spirochaetota</taxon>
        <taxon>Spirochaetia</taxon>
        <taxon>Leptospirales</taxon>
        <taxon>Leptospiraceae</taxon>
        <taxon>Leptospira</taxon>
    </lineage>
</organism>
<proteinExistence type="predicted"/>
<evidence type="ECO:0000313" key="2">
    <source>
        <dbReference type="Proteomes" id="UP000724686"/>
    </source>
</evidence>
<keyword evidence="2" id="KW-1185">Reference proteome</keyword>
<name>A0ABS2UCT3_9LEPT</name>
<evidence type="ECO:0000313" key="1">
    <source>
        <dbReference type="EMBL" id="MBM9578186.1"/>
    </source>
</evidence>
<gene>
    <name evidence="1" type="ORF">JWG45_13595</name>
</gene>
<dbReference type="RefSeq" id="WP_205280242.1">
    <property type="nucleotide sequence ID" value="NZ_JAFFPU010000045.1"/>
</dbReference>
<dbReference type="Proteomes" id="UP000724686">
    <property type="component" value="Unassembled WGS sequence"/>
</dbReference>